<keyword evidence="2" id="KW-0812">Transmembrane</keyword>
<feature type="transmembrane region" description="Helical" evidence="2">
    <location>
        <begin position="16"/>
        <end position="33"/>
    </location>
</feature>
<reference evidence="4 5" key="2">
    <citation type="submission" date="2024-05" db="EMBL/GenBank/DDBJ databases">
        <authorList>
            <person name="Chen Y."/>
            <person name="Shah S."/>
            <person name="Dougan E. K."/>
            <person name="Thang M."/>
            <person name="Chan C."/>
        </authorList>
    </citation>
    <scope>NUCLEOTIDE SEQUENCE [LARGE SCALE GENOMIC DNA]</scope>
</reference>
<dbReference type="EMBL" id="CAMXCT020001268">
    <property type="protein sequence ID" value="CAL1141819.1"/>
    <property type="molecule type" value="Genomic_DNA"/>
</dbReference>
<keyword evidence="5" id="KW-1185">Reference proteome</keyword>
<feature type="transmembrane region" description="Helical" evidence="2">
    <location>
        <begin position="39"/>
        <end position="57"/>
    </location>
</feature>
<feature type="compositionally biased region" description="Basic and acidic residues" evidence="1">
    <location>
        <begin position="230"/>
        <end position="240"/>
    </location>
</feature>
<evidence type="ECO:0000313" key="4">
    <source>
        <dbReference type="EMBL" id="CAL4775756.1"/>
    </source>
</evidence>
<dbReference type="EMBL" id="CAMXCT030001268">
    <property type="protein sequence ID" value="CAL4775756.1"/>
    <property type="molecule type" value="Genomic_DNA"/>
</dbReference>
<organism evidence="3">
    <name type="scientific">Cladocopium goreaui</name>
    <dbReference type="NCBI Taxonomy" id="2562237"/>
    <lineage>
        <taxon>Eukaryota</taxon>
        <taxon>Sar</taxon>
        <taxon>Alveolata</taxon>
        <taxon>Dinophyceae</taxon>
        <taxon>Suessiales</taxon>
        <taxon>Symbiodiniaceae</taxon>
        <taxon>Cladocopium</taxon>
    </lineage>
</organism>
<protein>
    <submittedName>
        <fullName evidence="3">Uncharacterized protein</fullName>
    </submittedName>
</protein>
<reference evidence="3" key="1">
    <citation type="submission" date="2022-10" db="EMBL/GenBank/DDBJ databases">
        <authorList>
            <person name="Chen Y."/>
            <person name="Dougan E. K."/>
            <person name="Chan C."/>
            <person name="Rhodes N."/>
            <person name="Thang M."/>
        </authorList>
    </citation>
    <scope>NUCLEOTIDE SEQUENCE</scope>
</reference>
<feature type="region of interest" description="Disordered" evidence="1">
    <location>
        <begin position="296"/>
        <end position="365"/>
    </location>
</feature>
<accession>A0A9P1FSZ6</accession>
<evidence type="ECO:0000256" key="2">
    <source>
        <dbReference type="SAM" id="Phobius"/>
    </source>
</evidence>
<sequence length="365" mass="40582">MNLSRGNGKNACDQKWRAYLGLLLAVALTFAVLHRTGHLLHYVLGALVLIGGIARYWRPRLGVGDPRPLVIVLPKNAKFSPEVECMAVPCLLELSDEKKSQLWWQQDDFDEFLKVRLEIAKAYKAAAQTLGVEFNSVCSVGVHSFAGYQAMREAYPSLKDESRRGLGLGRKRSRAKNRVAYISAVTKEQRRQHELGIMDEEALARVASRFSKNDQQYAHFLAQTYYEQDRADEEHAKEEPEVPTVELNELNLPAPARENERDRRMASNQSVLSTKEDDSPSKFWTFSRFKELLVDSTNEAPPSPSPRSSAAVSRAKGFGLSKSQLQAAGLSATGHALCKSSRPAADDSHDSEMSGAESEAPTDMD</sequence>
<dbReference type="Proteomes" id="UP001152797">
    <property type="component" value="Unassembled WGS sequence"/>
</dbReference>
<gene>
    <name evidence="3" type="ORF">C1SCF055_LOCUS15616</name>
</gene>
<evidence type="ECO:0000256" key="1">
    <source>
        <dbReference type="SAM" id="MobiDB-lite"/>
    </source>
</evidence>
<dbReference type="AlphaFoldDB" id="A0A9P1FSZ6"/>
<dbReference type="EMBL" id="CAMXCT010001268">
    <property type="protein sequence ID" value="CAI3988444.1"/>
    <property type="molecule type" value="Genomic_DNA"/>
</dbReference>
<name>A0A9P1FSZ6_9DINO</name>
<feature type="region of interest" description="Disordered" evidence="1">
    <location>
        <begin position="230"/>
        <end position="280"/>
    </location>
</feature>
<keyword evidence="2" id="KW-1133">Transmembrane helix</keyword>
<feature type="compositionally biased region" description="Low complexity" evidence="1">
    <location>
        <begin position="306"/>
        <end position="315"/>
    </location>
</feature>
<keyword evidence="2" id="KW-0472">Membrane</keyword>
<proteinExistence type="predicted"/>
<comment type="caution">
    <text evidence="3">The sequence shown here is derived from an EMBL/GenBank/DDBJ whole genome shotgun (WGS) entry which is preliminary data.</text>
</comment>
<evidence type="ECO:0000313" key="3">
    <source>
        <dbReference type="EMBL" id="CAI3988444.1"/>
    </source>
</evidence>
<dbReference type="OrthoDB" id="426151at2759"/>
<evidence type="ECO:0000313" key="5">
    <source>
        <dbReference type="Proteomes" id="UP001152797"/>
    </source>
</evidence>